<evidence type="ECO:0000313" key="3">
    <source>
        <dbReference type="Proteomes" id="UP000017836"/>
    </source>
</evidence>
<name>W1NUE3_AMBTC</name>
<dbReference type="AlphaFoldDB" id="W1NUE3"/>
<evidence type="ECO:0000313" key="2">
    <source>
        <dbReference type="EMBL" id="ERM98943.1"/>
    </source>
</evidence>
<dbReference type="Proteomes" id="UP000017836">
    <property type="component" value="Unassembled WGS sequence"/>
</dbReference>
<proteinExistence type="predicted"/>
<accession>W1NUE3</accession>
<keyword evidence="3" id="KW-1185">Reference proteome</keyword>
<dbReference type="Gramene" id="ERM98943">
    <property type="protein sequence ID" value="ERM98943"/>
    <property type="gene ID" value="AMTR_s00114p00139950"/>
</dbReference>
<organism evidence="2 3">
    <name type="scientific">Amborella trichopoda</name>
    <dbReference type="NCBI Taxonomy" id="13333"/>
    <lineage>
        <taxon>Eukaryota</taxon>
        <taxon>Viridiplantae</taxon>
        <taxon>Streptophyta</taxon>
        <taxon>Embryophyta</taxon>
        <taxon>Tracheophyta</taxon>
        <taxon>Spermatophyta</taxon>
        <taxon>Magnoliopsida</taxon>
        <taxon>Amborellales</taxon>
        <taxon>Amborellaceae</taxon>
        <taxon>Amborella</taxon>
    </lineage>
</organism>
<sequence>MQQRFIGGGGTSPTACIGTPTTHGRLSKVSNMTIGQGSVLLLLLSLNKQAPVTKEVRSEPPKGGRKRKGTGGSDNFRAAPTRCARASGRGLSIPSAFPSPPPPPVKRARGKASATSTSPPVMSSSAMRVETETTAARPEVSGPANFELETVVAQLEAPSLTSFHLVHEPVRTPSSVVEETMPLAPSPIRSPAHPSLSLGDFPCIFAKEGDVEVANEASSAEMAALEAPTSTVSKVEREVELRLEVPS</sequence>
<dbReference type="EMBL" id="KI395136">
    <property type="protein sequence ID" value="ERM98943.1"/>
    <property type="molecule type" value="Genomic_DNA"/>
</dbReference>
<reference evidence="3" key="1">
    <citation type="journal article" date="2013" name="Science">
        <title>The Amborella genome and the evolution of flowering plants.</title>
        <authorList>
            <consortium name="Amborella Genome Project"/>
        </authorList>
    </citation>
    <scope>NUCLEOTIDE SEQUENCE [LARGE SCALE GENOMIC DNA]</scope>
</reference>
<gene>
    <name evidence="2" type="ORF">AMTR_s00114p00139950</name>
</gene>
<feature type="region of interest" description="Disordered" evidence="1">
    <location>
        <begin position="51"/>
        <end position="127"/>
    </location>
</feature>
<evidence type="ECO:0000256" key="1">
    <source>
        <dbReference type="SAM" id="MobiDB-lite"/>
    </source>
</evidence>
<feature type="compositionally biased region" description="Polar residues" evidence="1">
    <location>
        <begin position="113"/>
        <end position="126"/>
    </location>
</feature>
<dbReference type="HOGENOM" id="CLU_105586_0_0_1"/>
<protein>
    <submittedName>
        <fullName evidence="2">Uncharacterized protein</fullName>
    </submittedName>
</protein>